<organism evidence="5 6">
    <name type="scientific">Methylobacterium adhaesivum</name>
    <dbReference type="NCBI Taxonomy" id="333297"/>
    <lineage>
        <taxon>Bacteria</taxon>
        <taxon>Pseudomonadati</taxon>
        <taxon>Pseudomonadota</taxon>
        <taxon>Alphaproteobacteria</taxon>
        <taxon>Hyphomicrobiales</taxon>
        <taxon>Methylobacteriaceae</taxon>
        <taxon>Methylobacterium</taxon>
    </lineage>
</organism>
<dbReference type="PROSITE" id="PS51143">
    <property type="entry name" value="MT_A70"/>
    <property type="match status" value="1"/>
</dbReference>
<keyword evidence="6" id="KW-1185">Reference proteome</keyword>
<dbReference type="PANTHER" id="PTHR12829:SF7">
    <property type="entry name" value="N6-ADENOSINE-METHYLTRANSFERASE CATALYTIC SUBUNIT"/>
    <property type="match status" value="1"/>
</dbReference>
<sequence>MSAGFPVIMADPAWQFVTRSSKGKGRSPEQHYDCMTLDEIKALPVASIAADDAVLLLWAIDPLLEEAFKVGRAWGFTPKTVGFYWTKTGRGHRQHVGMGYWTRANPEQCLLMTRGKPKRVNADVQRWISAPRGKHSEKPHGIYSRVERLVAGPYVELFARYARPGWSQWGNQVGKLGGTPSLVDLPGYPARAAAPVNAPLFEAA</sequence>
<proteinExistence type="inferred from homology"/>
<protein>
    <submittedName>
        <fullName evidence="5">MT-A70 family methyltransferase</fullName>
    </submittedName>
</protein>
<dbReference type="GO" id="GO:0032259">
    <property type="term" value="P:methylation"/>
    <property type="evidence" value="ECO:0007669"/>
    <property type="project" value="UniProtKB-KW"/>
</dbReference>
<comment type="caution">
    <text evidence="5">The sequence shown here is derived from an EMBL/GenBank/DDBJ whole genome shotgun (WGS) entry which is preliminary data.</text>
</comment>
<accession>A0ABT8BJR9</accession>
<evidence type="ECO:0000256" key="1">
    <source>
        <dbReference type="ARBA" id="ARBA00022603"/>
    </source>
</evidence>
<evidence type="ECO:0000256" key="2">
    <source>
        <dbReference type="ARBA" id="ARBA00022679"/>
    </source>
</evidence>
<evidence type="ECO:0000256" key="4">
    <source>
        <dbReference type="PROSITE-ProRule" id="PRU00489"/>
    </source>
</evidence>
<dbReference type="InterPro" id="IPR007757">
    <property type="entry name" value="MT-A70-like"/>
</dbReference>
<name>A0ABT8BJR9_9HYPH</name>
<keyword evidence="3" id="KW-0949">S-adenosyl-L-methionine</keyword>
<gene>
    <name evidence="5" type="ORF">QWZ12_15810</name>
</gene>
<dbReference type="Proteomes" id="UP001224644">
    <property type="component" value="Unassembled WGS sequence"/>
</dbReference>
<comment type="similarity">
    <text evidence="4">Belongs to the MT-A70-like family.</text>
</comment>
<evidence type="ECO:0000313" key="6">
    <source>
        <dbReference type="Proteomes" id="UP001224644"/>
    </source>
</evidence>
<keyword evidence="1 5" id="KW-0489">Methyltransferase</keyword>
<dbReference type="EMBL" id="JAUFPX010000015">
    <property type="protein sequence ID" value="MDN3592063.1"/>
    <property type="molecule type" value="Genomic_DNA"/>
</dbReference>
<evidence type="ECO:0000256" key="3">
    <source>
        <dbReference type="ARBA" id="ARBA00022691"/>
    </source>
</evidence>
<dbReference type="RefSeq" id="WP_238226126.1">
    <property type="nucleotide sequence ID" value="NZ_BPQD01000016.1"/>
</dbReference>
<reference evidence="6" key="1">
    <citation type="journal article" date="2019" name="Int. J. Syst. Evol. Microbiol.">
        <title>The Global Catalogue of Microorganisms (GCM) 10K type strain sequencing project: providing services to taxonomists for standard genome sequencing and annotation.</title>
        <authorList>
            <consortium name="The Broad Institute Genomics Platform"/>
            <consortium name="The Broad Institute Genome Sequencing Center for Infectious Disease"/>
            <person name="Wu L."/>
            <person name="Ma J."/>
        </authorList>
    </citation>
    <scope>NUCLEOTIDE SEQUENCE [LARGE SCALE GENOMIC DNA]</scope>
    <source>
        <strain evidence="6">CECT 7069</strain>
    </source>
</reference>
<dbReference type="PANTHER" id="PTHR12829">
    <property type="entry name" value="N6-ADENOSINE-METHYLTRANSFERASE"/>
    <property type="match status" value="1"/>
</dbReference>
<dbReference type="Pfam" id="PF05063">
    <property type="entry name" value="MT-A70"/>
    <property type="match status" value="1"/>
</dbReference>
<dbReference type="GO" id="GO:0008168">
    <property type="term" value="F:methyltransferase activity"/>
    <property type="evidence" value="ECO:0007669"/>
    <property type="project" value="UniProtKB-KW"/>
</dbReference>
<keyword evidence="2" id="KW-0808">Transferase</keyword>
<evidence type="ECO:0000313" key="5">
    <source>
        <dbReference type="EMBL" id="MDN3592063.1"/>
    </source>
</evidence>